<keyword evidence="3" id="KW-0732">Signal</keyword>
<accession>A0A1X2GW58</accession>
<keyword evidence="6" id="KW-1185">Reference proteome</keyword>
<feature type="signal peptide" evidence="3">
    <location>
        <begin position="1"/>
        <end position="29"/>
    </location>
</feature>
<evidence type="ECO:0000256" key="2">
    <source>
        <dbReference type="SAM" id="MobiDB-lite"/>
    </source>
</evidence>
<dbReference type="STRING" id="101127.A0A1X2GW58"/>
<evidence type="ECO:0000313" key="6">
    <source>
        <dbReference type="Proteomes" id="UP000242146"/>
    </source>
</evidence>
<name>A0A1X2GW58_9FUNG</name>
<dbReference type="Pfam" id="PF07282">
    <property type="entry name" value="Cas12f1-like_TNB"/>
    <property type="match status" value="1"/>
</dbReference>
<dbReference type="GO" id="GO:0003677">
    <property type="term" value="F:DNA binding"/>
    <property type="evidence" value="ECO:0007669"/>
    <property type="project" value="UniProtKB-KW"/>
</dbReference>
<reference evidence="5 6" key="1">
    <citation type="submission" date="2016-07" db="EMBL/GenBank/DDBJ databases">
        <title>Pervasive Adenine N6-methylation of Active Genes in Fungi.</title>
        <authorList>
            <consortium name="DOE Joint Genome Institute"/>
            <person name="Mondo S.J."/>
            <person name="Dannebaum R.O."/>
            <person name="Kuo R.C."/>
            <person name="Labutti K."/>
            <person name="Haridas S."/>
            <person name="Kuo A."/>
            <person name="Salamov A."/>
            <person name="Ahrendt S.R."/>
            <person name="Lipzen A."/>
            <person name="Sullivan W."/>
            <person name="Andreopoulos W.B."/>
            <person name="Clum A."/>
            <person name="Lindquist E."/>
            <person name="Daum C."/>
            <person name="Ramamoorthy G.K."/>
            <person name="Gryganskyi A."/>
            <person name="Culley D."/>
            <person name="Magnuson J.K."/>
            <person name="James T.Y."/>
            <person name="O'Malley M.A."/>
            <person name="Stajich J.E."/>
            <person name="Spatafora J.W."/>
            <person name="Visel A."/>
            <person name="Grigoriev I.V."/>
        </authorList>
    </citation>
    <scope>NUCLEOTIDE SEQUENCE [LARGE SCALE GENOMIC DNA]</scope>
    <source>
        <strain evidence="5 6">NRRL 3301</strain>
    </source>
</reference>
<organism evidence="5 6">
    <name type="scientific">Hesseltinella vesiculosa</name>
    <dbReference type="NCBI Taxonomy" id="101127"/>
    <lineage>
        <taxon>Eukaryota</taxon>
        <taxon>Fungi</taxon>
        <taxon>Fungi incertae sedis</taxon>
        <taxon>Mucoromycota</taxon>
        <taxon>Mucoromycotina</taxon>
        <taxon>Mucoromycetes</taxon>
        <taxon>Mucorales</taxon>
        <taxon>Cunninghamellaceae</taxon>
        <taxon>Hesseltinella</taxon>
    </lineage>
</organism>
<dbReference type="Proteomes" id="UP000242146">
    <property type="component" value="Unassembled WGS sequence"/>
</dbReference>
<evidence type="ECO:0000256" key="1">
    <source>
        <dbReference type="ARBA" id="ARBA00023125"/>
    </source>
</evidence>
<feature type="region of interest" description="Disordered" evidence="2">
    <location>
        <begin position="666"/>
        <end position="694"/>
    </location>
</feature>
<dbReference type="OrthoDB" id="2289518at2759"/>
<protein>
    <recommendedName>
        <fullName evidence="4">Cas12f1-like TNB domain-containing protein</fullName>
    </recommendedName>
</protein>
<proteinExistence type="predicted"/>
<dbReference type="EMBL" id="MCGT01000002">
    <property type="protein sequence ID" value="ORX61838.1"/>
    <property type="molecule type" value="Genomic_DNA"/>
</dbReference>
<sequence>MEQQHPPLGANKKIMQCWFLILINVPTAALNDLTRDEDRFATTHLLTRQQAMILLTWVRKHRGGLRVCEACGSPHHQTSRSRQCPFYIPPSHPIVATTSSDGDMMNEINVLQRLGDEQLREAAQNQHPPETCPTCGLPGHSRSSNPACPFRALSKKQFMSSRLPASEDYTRVRSFDSIVRPTYRNVLITNIKAKSDYLRRTLTRLQLFLLDYATHHSDQVPPFLFTQNGLYLMTQLTRGHLNAFLERSDERVPGTVLTHWHEFNQDLLNVATYDTPGHTAELSMACKLQASANRNHITENFEGRIKKFVKFRFAVDGEEPPSRILGIIKDYVYQTFAMIARNMEPLPVEIPERHRSLTVLVLNELWAMKPPQLPTITQETLRADPGRHLPILRAILDVYDHYRATIGDENDIEVPSFTLLPLPSSKPRFVDITPENITQLTGSRQSPNDQVTRLPPFLRKLHIFWQVFAFEKLGYPSFESLRRAWIRGHFFSGVMRTDGVQLHVVFSRLPHGPDPPVIHTPDLANQDVTGFTLCGIDPGRRAVMTTSFGRGHEPHAVRRMSMKEYCTTSKESHIQRDMNRRKIQPLPSVPEQVHAYETMADIEANTPMTKTADPVAIRQTVRHKLICSESTFAFYNTDHAISNFELVKGKQRAIATAANFITTGSRKYTRRCRDKRKTRKNRKQRKRQAQRRRHARLLQIKDEYSNTKSRMDNLGRLREQHDELMDQMMRITLDQPLGVHPETRPEEDQHRFARQMNHALDQYGTAHDLATAAINSEIEALEQHLLTLQQKYLDPPQQPTRIRASKLPYHGSQETVDGLPLISFGDAMVGRDAQHFRGHAVGRTNNVRQHLIERQHRALCMVAHTNEFWTSQNCSTCGDQLSLVRTQDQSSIFALKFCTTCQTVWDRDVSAAANMFWILDETISNGARPLALTRPPEHHQPRPTLPAITLWHS</sequence>
<keyword evidence="1" id="KW-0238">DNA-binding</keyword>
<evidence type="ECO:0000313" key="5">
    <source>
        <dbReference type="EMBL" id="ORX61838.1"/>
    </source>
</evidence>
<dbReference type="AlphaFoldDB" id="A0A1X2GW58"/>
<evidence type="ECO:0000256" key="3">
    <source>
        <dbReference type="SAM" id="SignalP"/>
    </source>
</evidence>
<dbReference type="InterPro" id="IPR010095">
    <property type="entry name" value="Cas12f1-like_TNB"/>
</dbReference>
<comment type="caution">
    <text evidence="5">The sequence shown here is derived from an EMBL/GenBank/DDBJ whole genome shotgun (WGS) entry which is preliminary data.</text>
</comment>
<gene>
    <name evidence="5" type="ORF">DM01DRAFT_1067042</name>
</gene>
<evidence type="ECO:0000259" key="4">
    <source>
        <dbReference type="Pfam" id="PF07282"/>
    </source>
</evidence>
<feature type="compositionally biased region" description="Basic residues" evidence="2">
    <location>
        <begin position="667"/>
        <end position="694"/>
    </location>
</feature>
<feature type="domain" description="Cas12f1-like TNB" evidence="4">
    <location>
        <begin position="848"/>
        <end position="914"/>
    </location>
</feature>
<feature type="chain" id="PRO_5012304275" description="Cas12f1-like TNB domain-containing protein" evidence="3">
    <location>
        <begin position="30"/>
        <end position="953"/>
    </location>
</feature>